<proteinExistence type="predicted"/>
<dbReference type="AlphaFoldDB" id="A0A1H8IWB7"/>
<evidence type="ECO:0000313" key="1">
    <source>
        <dbReference type="EMBL" id="SEN72721.1"/>
    </source>
</evidence>
<dbReference type="Proteomes" id="UP000199585">
    <property type="component" value="Unassembled WGS sequence"/>
</dbReference>
<dbReference type="SUPFAM" id="SSF46955">
    <property type="entry name" value="Putative DNA-binding domain"/>
    <property type="match status" value="1"/>
</dbReference>
<name>A0A1H8IWB7_9RHOB</name>
<gene>
    <name evidence="1" type="ORF">SAMN04488003_12927</name>
</gene>
<accession>A0A1H8IWB7</accession>
<protein>
    <recommendedName>
        <fullName evidence="3">Helix-turn-helix domain-containing protein</fullName>
    </recommendedName>
</protein>
<dbReference type="InterPro" id="IPR009061">
    <property type="entry name" value="DNA-bd_dom_put_sf"/>
</dbReference>
<dbReference type="EMBL" id="FOCI01000029">
    <property type="protein sequence ID" value="SEN72721.1"/>
    <property type="molecule type" value="Genomic_DNA"/>
</dbReference>
<reference evidence="1 2" key="1">
    <citation type="submission" date="2016-10" db="EMBL/GenBank/DDBJ databases">
        <authorList>
            <person name="de Groot N.N."/>
        </authorList>
    </citation>
    <scope>NUCLEOTIDE SEQUENCE [LARGE SCALE GENOMIC DNA]</scope>
    <source>
        <strain evidence="1 2">DSM 16213</strain>
    </source>
</reference>
<organism evidence="1 2">
    <name type="scientific">Loktanella fryxellensis</name>
    <dbReference type="NCBI Taxonomy" id="245187"/>
    <lineage>
        <taxon>Bacteria</taxon>
        <taxon>Pseudomonadati</taxon>
        <taxon>Pseudomonadota</taxon>
        <taxon>Alphaproteobacteria</taxon>
        <taxon>Rhodobacterales</taxon>
        <taxon>Roseobacteraceae</taxon>
        <taxon>Loktanella</taxon>
    </lineage>
</organism>
<evidence type="ECO:0008006" key="3">
    <source>
        <dbReference type="Google" id="ProtNLM"/>
    </source>
</evidence>
<keyword evidence="2" id="KW-1185">Reference proteome</keyword>
<dbReference type="STRING" id="245187.SAMN04488003_12927"/>
<sequence>MTDDGDCLTPRDLADRWKVSIRTLERRRAVPSGPAWITIGGSIRYRMTDVLAWEAAHLTRP</sequence>
<evidence type="ECO:0000313" key="2">
    <source>
        <dbReference type="Proteomes" id="UP000199585"/>
    </source>
</evidence>
<dbReference type="OrthoDB" id="9806994at2"/>